<dbReference type="PANTHER" id="PTHR30349">
    <property type="entry name" value="PHAGE INTEGRASE-RELATED"/>
    <property type="match status" value="1"/>
</dbReference>
<comment type="caution">
    <text evidence="5">The sequence shown here is derived from an EMBL/GenBank/DDBJ whole genome shotgun (WGS) entry which is preliminary data.</text>
</comment>
<dbReference type="InterPro" id="IPR050090">
    <property type="entry name" value="Tyrosine_recombinase_XerCD"/>
</dbReference>
<dbReference type="EMBL" id="JBHTJV010000012">
    <property type="protein sequence ID" value="MFD0917426.1"/>
    <property type="molecule type" value="Genomic_DNA"/>
</dbReference>
<evidence type="ECO:0000313" key="5">
    <source>
        <dbReference type="EMBL" id="MFD0917426.1"/>
    </source>
</evidence>
<evidence type="ECO:0000313" key="6">
    <source>
        <dbReference type="Proteomes" id="UP001597101"/>
    </source>
</evidence>
<evidence type="ECO:0000256" key="1">
    <source>
        <dbReference type="ARBA" id="ARBA00022908"/>
    </source>
</evidence>
<evidence type="ECO:0000256" key="3">
    <source>
        <dbReference type="ARBA" id="ARBA00023172"/>
    </source>
</evidence>
<dbReference type="RefSeq" id="WP_377213283.1">
    <property type="nucleotide sequence ID" value="NZ_JBHTJV010000012.1"/>
</dbReference>
<dbReference type="InterPro" id="IPR013762">
    <property type="entry name" value="Integrase-like_cat_sf"/>
</dbReference>
<feature type="domain" description="Tyr recombinase" evidence="4">
    <location>
        <begin position="175"/>
        <end position="343"/>
    </location>
</feature>
<organism evidence="5 6">
    <name type="scientific">Pseudahrensia aquimaris</name>
    <dbReference type="NCBI Taxonomy" id="744461"/>
    <lineage>
        <taxon>Bacteria</taxon>
        <taxon>Pseudomonadati</taxon>
        <taxon>Pseudomonadota</taxon>
        <taxon>Alphaproteobacteria</taxon>
        <taxon>Hyphomicrobiales</taxon>
        <taxon>Ahrensiaceae</taxon>
        <taxon>Pseudahrensia</taxon>
    </lineage>
</organism>
<dbReference type="Gene3D" id="1.10.150.130">
    <property type="match status" value="1"/>
</dbReference>
<dbReference type="InterPro" id="IPR010998">
    <property type="entry name" value="Integrase_recombinase_N"/>
</dbReference>
<dbReference type="Proteomes" id="UP001597101">
    <property type="component" value="Unassembled WGS sequence"/>
</dbReference>
<reference evidence="6" key="1">
    <citation type="journal article" date="2019" name="Int. J. Syst. Evol. Microbiol.">
        <title>The Global Catalogue of Microorganisms (GCM) 10K type strain sequencing project: providing services to taxonomists for standard genome sequencing and annotation.</title>
        <authorList>
            <consortium name="The Broad Institute Genomics Platform"/>
            <consortium name="The Broad Institute Genome Sequencing Center for Infectious Disease"/>
            <person name="Wu L."/>
            <person name="Ma J."/>
        </authorList>
    </citation>
    <scope>NUCLEOTIDE SEQUENCE [LARGE SCALE GENOMIC DNA]</scope>
    <source>
        <strain evidence="6">CCUG 60023</strain>
    </source>
</reference>
<protein>
    <submittedName>
        <fullName evidence="5">Tyrosine-type recombinase/integrase</fullName>
    </submittedName>
</protein>
<keyword evidence="1" id="KW-0229">DNA integration</keyword>
<keyword evidence="3" id="KW-0233">DNA recombination</keyword>
<evidence type="ECO:0000256" key="2">
    <source>
        <dbReference type="ARBA" id="ARBA00023125"/>
    </source>
</evidence>
<proteinExistence type="predicted"/>
<accession>A0ABW3FL23</accession>
<dbReference type="Gene3D" id="1.10.443.10">
    <property type="entry name" value="Intergrase catalytic core"/>
    <property type="match status" value="1"/>
</dbReference>
<dbReference type="CDD" id="cd00796">
    <property type="entry name" value="INT_Rci_Hp1_C"/>
    <property type="match status" value="1"/>
</dbReference>
<keyword evidence="6" id="KW-1185">Reference proteome</keyword>
<keyword evidence="2" id="KW-0238">DNA-binding</keyword>
<evidence type="ECO:0000259" key="4">
    <source>
        <dbReference type="PROSITE" id="PS51898"/>
    </source>
</evidence>
<dbReference type="PROSITE" id="PS51898">
    <property type="entry name" value="TYR_RECOMBINASE"/>
    <property type="match status" value="1"/>
</dbReference>
<gene>
    <name evidence="5" type="ORF">ACFQ14_13510</name>
</gene>
<dbReference type="InterPro" id="IPR011010">
    <property type="entry name" value="DNA_brk_join_enz"/>
</dbReference>
<dbReference type="Pfam" id="PF00589">
    <property type="entry name" value="Phage_integrase"/>
    <property type="match status" value="1"/>
</dbReference>
<dbReference type="InterPro" id="IPR002104">
    <property type="entry name" value="Integrase_catalytic"/>
</dbReference>
<sequence length="354" mass="41540">MPVKKLKNHDYIYERISNDGRLTGYQVKIRHRRFPNFTKSFDRLEDAKEAVYQAQLDRTRGFKGDRTSADKVTVADILNIEIGRLEGGKKPRVDPGPDIARLKRFVREEFIVDYSLSNLRREHWEDYIAERLEDVAPATVKRELAAIRPVMRLACEEHHMLDVLANVPSPHVEDTEIPRIPQRIVKALKKEFKNQQNPWVEACATFALDTGARRGEMLRLEWKDYDPQKGTVWLQRGKNGKGRYILLTKKAAKVIERLPNSNIRRGVIFDTTAETLKQAIERARVIVGAPWVRWHDYRHEAISRLFEAGWTVEQVMDFSGHRDIKSLLRYRHIRIKDKVARLREFERKRKSKRG</sequence>
<dbReference type="PANTHER" id="PTHR30349:SF94">
    <property type="entry name" value="INTEGRASE_RECOMBINASE HI_1414-RELATED"/>
    <property type="match status" value="1"/>
</dbReference>
<dbReference type="SUPFAM" id="SSF56349">
    <property type="entry name" value="DNA breaking-rejoining enzymes"/>
    <property type="match status" value="1"/>
</dbReference>
<name>A0ABW3FL23_9HYPH</name>